<dbReference type="GO" id="GO:0004853">
    <property type="term" value="F:uroporphyrinogen decarboxylase activity"/>
    <property type="evidence" value="ECO:0007669"/>
    <property type="project" value="UniProtKB-EC"/>
</dbReference>
<dbReference type="PROSITE" id="PS00907">
    <property type="entry name" value="UROD_2"/>
    <property type="match status" value="1"/>
</dbReference>
<evidence type="ECO:0000256" key="1">
    <source>
        <dbReference type="ARBA" id="ARBA00004804"/>
    </source>
</evidence>
<comment type="catalytic activity">
    <reaction evidence="8">
        <text>uroporphyrinogen III + 4 H(+) = coproporphyrinogen III + 4 CO2</text>
        <dbReference type="Rhea" id="RHEA:19865"/>
        <dbReference type="ChEBI" id="CHEBI:15378"/>
        <dbReference type="ChEBI" id="CHEBI:16526"/>
        <dbReference type="ChEBI" id="CHEBI:57308"/>
        <dbReference type="ChEBI" id="CHEBI:57309"/>
        <dbReference type="EC" id="4.1.1.37"/>
    </reaction>
    <physiologicalReaction direction="left-to-right" evidence="8">
        <dbReference type="Rhea" id="RHEA:19866"/>
    </physiologicalReaction>
</comment>
<dbReference type="SUPFAM" id="SSF51726">
    <property type="entry name" value="UROD/MetE-like"/>
    <property type="match status" value="1"/>
</dbReference>
<dbReference type="PANTHER" id="PTHR21091">
    <property type="entry name" value="METHYLTETRAHYDROFOLATE:HOMOCYSTEINE METHYLTRANSFERASE RELATED"/>
    <property type="match status" value="1"/>
</dbReference>
<dbReference type="Gene3D" id="3.20.20.210">
    <property type="match status" value="1"/>
</dbReference>
<dbReference type="InterPro" id="IPR000257">
    <property type="entry name" value="Uroporphyrinogen_deCOase"/>
</dbReference>
<dbReference type="CDD" id="cd00717">
    <property type="entry name" value="URO-D"/>
    <property type="match status" value="1"/>
</dbReference>
<dbReference type="OrthoDB" id="339900at2759"/>
<dbReference type="AlphaFoldDB" id="A0A7R8W0L5"/>
<dbReference type="PANTHER" id="PTHR21091:SF169">
    <property type="entry name" value="UROPORPHYRINOGEN DECARBOXYLASE"/>
    <property type="match status" value="1"/>
</dbReference>
<comment type="similarity">
    <text evidence="2">Belongs to the uroporphyrinogen decarboxylase family.</text>
</comment>
<dbReference type="NCBIfam" id="TIGR01464">
    <property type="entry name" value="hemE"/>
    <property type="match status" value="1"/>
</dbReference>
<proteinExistence type="inferred from homology"/>
<dbReference type="GO" id="GO:0016884">
    <property type="term" value="F:carbon-nitrogen ligase activity, with glutamine as amido-N-donor"/>
    <property type="evidence" value="ECO:0007669"/>
    <property type="project" value="InterPro"/>
</dbReference>
<dbReference type="InterPro" id="IPR038071">
    <property type="entry name" value="UROD/MetE-like_sf"/>
</dbReference>
<evidence type="ECO:0000256" key="4">
    <source>
        <dbReference type="ARBA" id="ARBA00014308"/>
    </source>
</evidence>
<reference evidence="9" key="1">
    <citation type="submission" date="2020-11" db="EMBL/GenBank/DDBJ databases">
        <authorList>
            <person name="Tran Van P."/>
        </authorList>
    </citation>
    <scope>NUCLEOTIDE SEQUENCE</scope>
</reference>
<dbReference type="EMBL" id="OB660025">
    <property type="protein sequence ID" value="CAD7222035.1"/>
    <property type="molecule type" value="Genomic_DNA"/>
</dbReference>
<keyword evidence="5" id="KW-0210">Decarboxylase</keyword>
<comment type="pathway">
    <text evidence="1">Porphyrin-containing compound metabolism; protoporphyrin-IX biosynthesis; coproporphyrinogen-III from 5-aminolevulinate: step 4/4.</text>
</comment>
<dbReference type="GO" id="GO:0005829">
    <property type="term" value="C:cytosol"/>
    <property type="evidence" value="ECO:0007669"/>
    <property type="project" value="TreeGrafter"/>
</dbReference>
<dbReference type="InterPro" id="IPR042184">
    <property type="entry name" value="YqeY/Aim41_N"/>
</dbReference>
<dbReference type="InterPro" id="IPR006361">
    <property type="entry name" value="Uroporphyrinogen_deCO2ase_HemE"/>
</dbReference>
<evidence type="ECO:0000256" key="3">
    <source>
        <dbReference type="ARBA" id="ARBA00012288"/>
    </source>
</evidence>
<evidence type="ECO:0000256" key="8">
    <source>
        <dbReference type="ARBA" id="ARBA00048411"/>
    </source>
</evidence>
<dbReference type="UniPathway" id="UPA00251">
    <property type="reaction ID" value="UER00321"/>
</dbReference>
<evidence type="ECO:0000256" key="6">
    <source>
        <dbReference type="ARBA" id="ARBA00023239"/>
    </source>
</evidence>
<name>A0A7R8W0L5_9CRUS</name>
<dbReference type="GO" id="GO:0006782">
    <property type="term" value="P:protoporphyrinogen IX biosynthetic process"/>
    <property type="evidence" value="ECO:0007669"/>
    <property type="project" value="UniProtKB-UniPathway"/>
</dbReference>
<evidence type="ECO:0000256" key="2">
    <source>
        <dbReference type="ARBA" id="ARBA00009935"/>
    </source>
</evidence>
<evidence type="ECO:0000313" key="9">
    <source>
        <dbReference type="EMBL" id="CAD7222035.1"/>
    </source>
</evidence>
<dbReference type="SUPFAM" id="SSF89095">
    <property type="entry name" value="GatB/YqeY motif"/>
    <property type="match status" value="1"/>
</dbReference>
<sequence length="391" mass="42919">MKGGQKIRLGTLRLITAAIKQREVDERIELGNSDIIAILDKMVKQRRESIAQYDKAGREDLSKVEKDELLIIQEFMPQALSDEEIATQVKAAIAESGATDIKGMGKVMSILKPAMAVPDAMGLGLYFETGEGPKFKKPIRNAAQVQQLPDPDPENELRYVMDAVRTIRHELSGKVPLIGFTGSPWTLATYMVEGGTSKDYAHVKGMLFDQPRVLHELLEKTTKTVINYLNAQVAAGAQALMVFDTWGGSLSPSNYLEFSLSYMQKIADAVTRHNEGRAVPLVLFTKNGGQWLDKIADTGCDAVGVDWTTDLATARKLTKDTVALQGNLDPCVLYAKPETIRQEVHKVLKSYGTGPGHVFNLGHGIHQHVNPENLGVMVEAVRELSPAFHSG</sequence>
<protein>
    <recommendedName>
        <fullName evidence="4">Uroporphyrinogen decarboxylase</fullName>
        <ecNumber evidence="3">4.1.1.37</ecNumber>
    </recommendedName>
</protein>
<dbReference type="Pfam" id="PF01208">
    <property type="entry name" value="URO-D"/>
    <property type="match status" value="1"/>
</dbReference>
<dbReference type="EC" id="4.1.1.37" evidence="3"/>
<dbReference type="Gene3D" id="1.10.1510.10">
    <property type="entry name" value="Uncharacterised protein YqeY/AIM41 PF09424, N-terminal domain"/>
    <property type="match status" value="1"/>
</dbReference>
<organism evidence="9">
    <name type="scientific">Cyprideis torosa</name>
    <dbReference type="NCBI Taxonomy" id="163714"/>
    <lineage>
        <taxon>Eukaryota</taxon>
        <taxon>Metazoa</taxon>
        <taxon>Ecdysozoa</taxon>
        <taxon>Arthropoda</taxon>
        <taxon>Crustacea</taxon>
        <taxon>Oligostraca</taxon>
        <taxon>Ostracoda</taxon>
        <taxon>Podocopa</taxon>
        <taxon>Podocopida</taxon>
        <taxon>Cytherocopina</taxon>
        <taxon>Cytheroidea</taxon>
        <taxon>Cytherideidae</taxon>
        <taxon>Cyprideis</taxon>
    </lineage>
</organism>
<accession>A0A7R8W0L5</accession>
<gene>
    <name evidence="9" type="ORF">CTOB1V02_LOCUS54</name>
</gene>
<evidence type="ECO:0000256" key="5">
    <source>
        <dbReference type="ARBA" id="ARBA00022793"/>
    </source>
</evidence>
<keyword evidence="7" id="KW-0627">Porphyrin biosynthesis</keyword>
<dbReference type="InterPro" id="IPR003789">
    <property type="entry name" value="Asn/Gln_tRNA_amidoTrase-B-like"/>
</dbReference>
<evidence type="ECO:0000256" key="7">
    <source>
        <dbReference type="ARBA" id="ARBA00023244"/>
    </source>
</evidence>
<keyword evidence="6" id="KW-0456">Lyase</keyword>